<dbReference type="InterPro" id="IPR050109">
    <property type="entry name" value="HTH-type_TetR-like_transc_reg"/>
</dbReference>
<dbReference type="SUPFAM" id="SSF46689">
    <property type="entry name" value="Homeodomain-like"/>
    <property type="match status" value="1"/>
</dbReference>
<dbReference type="InterPro" id="IPR001647">
    <property type="entry name" value="HTH_TetR"/>
</dbReference>
<evidence type="ECO:0000256" key="3">
    <source>
        <dbReference type="ARBA" id="ARBA00023163"/>
    </source>
</evidence>
<evidence type="ECO:0000256" key="2">
    <source>
        <dbReference type="ARBA" id="ARBA00023125"/>
    </source>
</evidence>
<keyword evidence="1" id="KW-0805">Transcription regulation</keyword>
<dbReference type="SUPFAM" id="SSF48498">
    <property type="entry name" value="Tetracyclin repressor-like, C-terminal domain"/>
    <property type="match status" value="1"/>
</dbReference>
<keyword evidence="7" id="KW-1185">Reference proteome</keyword>
<evidence type="ECO:0000256" key="4">
    <source>
        <dbReference type="PROSITE-ProRule" id="PRU00335"/>
    </source>
</evidence>
<dbReference type="PROSITE" id="PS50977">
    <property type="entry name" value="HTH_TETR_2"/>
    <property type="match status" value="1"/>
</dbReference>
<evidence type="ECO:0000313" key="6">
    <source>
        <dbReference type="EMBL" id="MFC3984160.1"/>
    </source>
</evidence>
<feature type="DNA-binding region" description="H-T-H motif" evidence="4">
    <location>
        <begin position="38"/>
        <end position="57"/>
    </location>
</feature>
<gene>
    <name evidence="6" type="ORF">ACFOYY_28775</name>
</gene>
<dbReference type="PANTHER" id="PTHR30055:SF234">
    <property type="entry name" value="HTH-TYPE TRANSCRIPTIONAL REGULATOR BETI"/>
    <property type="match status" value="1"/>
</dbReference>
<comment type="caution">
    <text evidence="6">The sequence shown here is derived from an EMBL/GenBank/DDBJ whole genome shotgun (WGS) entry which is preliminary data.</text>
</comment>
<sequence>MALQARPARPLRADAVRNRDRLLAAAKQVFGERGLDAPLEEIARRAEVSIGTLYNHFPTREAFFDAILPERLAALERIAAAAMADPDPWRGFTGFLEGLFALQAEDQGLNDAMARRLPLSEGVLASCHQGFELAGQVVERAKESGTLRADFEMRDLPLLVWAMSQVIRESMGVAPQAWRRCLSFFLDGLRAGTARPLPVPAMADEQLDAIRLRTTPGS</sequence>
<evidence type="ECO:0000259" key="5">
    <source>
        <dbReference type="PROSITE" id="PS50977"/>
    </source>
</evidence>
<reference evidence="7" key="1">
    <citation type="journal article" date="2019" name="Int. J. Syst. Evol. Microbiol.">
        <title>The Global Catalogue of Microorganisms (GCM) 10K type strain sequencing project: providing services to taxonomists for standard genome sequencing and annotation.</title>
        <authorList>
            <consortium name="The Broad Institute Genomics Platform"/>
            <consortium name="The Broad Institute Genome Sequencing Center for Infectious Disease"/>
            <person name="Wu L."/>
            <person name="Ma J."/>
        </authorList>
    </citation>
    <scope>NUCLEOTIDE SEQUENCE [LARGE SCALE GENOMIC DNA]</scope>
    <source>
        <strain evidence="7">TBRC 7912</strain>
    </source>
</reference>
<accession>A0ABV8F9J6</accession>
<dbReference type="Gene3D" id="1.10.357.10">
    <property type="entry name" value="Tetracycline Repressor, domain 2"/>
    <property type="match status" value="1"/>
</dbReference>
<feature type="domain" description="HTH tetR-type" evidence="5">
    <location>
        <begin position="16"/>
        <end position="75"/>
    </location>
</feature>
<dbReference type="Proteomes" id="UP001595698">
    <property type="component" value="Unassembled WGS sequence"/>
</dbReference>
<dbReference type="EMBL" id="JBHSBC010000032">
    <property type="protein sequence ID" value="MFC3984160.1"/>
    <property type="molecule type" value="Genomic_DNA"/>
</dbReference>
<dbReference type="InterPro" id="IPR049445">
    <property type="entry name" value="TetR_SbtR-like_C"/>
</dbReference>
<dbReference type="Pfam" id="PF00440">
    <property type="entry name" value="TetR_N"/>
    <property type="match status" value="1"/>
</dbReference>
<proteinExistence type="predicted"/>
<keyword evidence="2 4" id="KW-0238">DNA-binding</keyword>
<evidence type="ECO:0000256" key="1">
    <source>
        <dbReference type="ARBA" id="ARBA00023015"/>
    </source>
</evidence>
<dbReference type="Pfam" id="PF21597">
    <property type="entry name" value="TetR_C_43"/>
    <property type="match status" value="1"/>
</dbReference>
<dbReference type="PRINTS" id="PR00455">
    <property type="entry name" value="HTHTETR"/>
</dbReference>
<dbReference type="InterPro" id="IPR009057">
    <property type="entry name" value="Homeodomain-like_sf"/>
</dbReference>
<dbReference type="RefSeq" id="WP_352010087.1">
    <property type="nucleotide sequence ID" value="NZ_JBHSBC010000032.1"/>
</dbReference>
<protein>
    <submittedName>
        <fullName evidence="6">TetR/AcrR family transcriptional regulator</fullName>
    </submittedName>
</protein>
<name>A0ABV8F9J6_9ACTN</name>
<dbReference type="InterPro" id="IPR036271">
    <property type="entry name" value="Tet_transcr_reg_TetR-rel_C_sf"/>
</dbReference>
<dbReference type="PANTHER" id="PTHR30055">
    <property type="entry name" value="HTH-TYPE TRANSCRIPTIONAL REGULATOR RUTR"/>
    <property type="match status" value="1"/>
</dbReference>
<evidence type="ECO:0000313" key="7">
    <source>
        <dbReference type="Proteomes" id="UP001595698"/>
    </source>
</evidence>
<keyword evidence="3" id="KW-0804">Transcription</keyword>
<organism evidence="6 7">
    <name type="scientific">Streptosporangium jomthongense</name>
    <dbReference type="NCBI Taxonomy" id="1193683"/>
    <lineage>
        <taxon>Bacteria</taxon>
        <taxon>Bacillati</taxon>
        <taxon>Actinomycetota</taxon>
        <taxon>Actinomycetes</taxon>
        <taxon>Streptosporangiales</taxon>
        <taxon>Streptosporangiaceae</taxon>
        <taxon>Streptosporangium</taxon>
    </lineage>
</organism>